<keyword evidence="2" id="KW-1185">Reference proteome</keyword>
<gene>
    <name evidence="1" type="ORF">EJO66_09545</name>
</gene>
<evidence type="ECO:0000313" key="2">
    <source>
        <dbReference type="Proteomes" id="UP000271137"/>
    </source>
</evidence>
<name>A0ABY0A7X0_9BURK</name>
<comment type="caution">
    <text evidence="1">The sequence shown here is derived from an EMBL/GenBank/DDBJ whole genome shotgun (WGS) entry which is preliminary data.</text>
</comment>
<evidence type="ECO:0008006" key="3">
    <source>
        <dbReference type="Google" id="ProtNLM"/>
    </source>
</evidence>
<accession>A0ABY0A7X0</accession>
<dbReference type="RefSeq" id="WP_125965168.1">
    <property type="nucleotide sequence ID" value="NZ_RXFQ01000005.1"/>
</dbReference>
<dbReference type="Proteomes" id="UP000271137">
    <property type="component" value="Unassembled WGS sequence"/>
</dbReference>
<proteinExistence type="predicted"/>
<protein>
    <recommendedName>
        <fullName evidence="3">NYN domain-containing protein</fullName>
    </recommendedName>
</protein>
<evidence type="ECO:0000313" key="1">
    <source>
        <dbReference type="EMBL" id="RSZ38623.1"/>
    </source>
</evidence>
<dbReference type="EMBL" id="RXFQ01000005">
    <property type="protein sequence ID" value="RSZ38623.1"/>
    <property type="molecule type" value="Genomic_DNA"/>
</dbReference>
<organism evidence="1 2">
    <name type="scientific">Variovorax beijingensis</name>
    <dbReference type="NCBI Taxonomy" id="2496117"/>
    <lineage>
        <taxon>Bacteria</taxon>
        <taxon>Pseudomonadati</taxon>
        <taxon>Pseudomonadota</taxon>
        <taxon>Betaproteobacteria</taxon>
        <taxon>Burkholderiales</taxon>
        <taxon>Comamonadaceae</taxon>
        <taxon>Variovorax</taxon>
    </lineage>
</organism>
<reference evidence="1 2" key="1">
    <citation type="submission" date="2018-12" db="EMBL/GenBank/DDBJ databases">
        <title>The genome sequences of strain 502.</title>
        <authorList>
            <person name="Gao J."/>
            <person name="Sun J."/>
        </authorList>
    </citation>
    <scope>NUCLEOTIDE SEQUENCE [LARGE SCALE GENOMIC DNA]</scope>
    <source>
        <strain evidence="1 2">502</strain>
    </source>
</reference>
<sequence length="715" mass="79344">MRGVLDELMLAMCQGPSLPDAIVVIGLEEDRSIDLLSQLKAEPSQVAQERIKGRIPLFFCSFSLAKGTASLTLLDSAFRARQTPFKVVVERGVKEWMESGLQAVFDPSEVILRAPPGYAYQKPSGSRDTLFLKPDLALKSSAIVGFVALALFFKQFSAQTQRFAELQTVFVDTMAISTVAYALRELLILCGSRQPFHIESFHSYGGFDNVRRPMRATSLCLISASTSMSLHEKWIVKKEVAVDEVVTLVTLKTATRLKSGALLALDVPATKPSSGPAQLSIRIKGETFLPEQEPSKKVLLTDLHHRSDDEVAHFCEFAGKQIFDIYRRPARSASRPRALYVDGANLIAHPAFQTWLQSRLLHSVKAATQAVVFQNDAPSRALASQVQEFCASKLKLSVSLILSSDQLATRNLKPTDGVIICAAVVGKGSQLLEISRTLRDKHEGPRLYIVGFQVAENRSELTSLDTNLRHSKVVQYEIAKFGKAAVGTQLEESFNAEVSRYYAPFRDLRALPSKLQQRGRLLGSIANLHELAMLPHGPDAQSPMRLRAGFAYWPENFEPQPCHAEVLATVAVLLQRAREHDKLPDERRLSSSSFRHVVLSPENFTRFNDGVLQAALLRCAYPSELDYRADHAASDFMKSVVLRALSRATQESGEAILEFLLALALRRLQLSDVHLDEIRAAVSDYTKASGALQRAMKFIFTQKEGTRPLRSKLPF</sequence>